<dbReference type="CDD" id="cd00093">
    <property type="entry name" value="HTH_XRE"/>
    <property type="match status" value="1"/>
</dbReference>
<name>A0ABT7A6V2_9ACTN</name>
<evidence type="ECO:0000313" key="3">
    <source>
        <dbReference type="Proteomes" id="UP001214441"/>
    </source>
</evidence>
<dbReference type="Gene3D" id="1.10.260.40">
    <property type="entry name" value="lambda repressor-like DNA-binding domains"/>
    <property type="match status" value="1"/>
</dbReference>
<dbReference type="EMBL" id="JANCPR020000050">
    <property type="protein sequence ID" value="MDJ1137070.1"/>
    <property type="molecule type" value="Genomic_DNA"/>
</dbReference>
<comment type="caution">
    <text evidence="2">The sequence shown here is derived from an EMBL/GenBank/DDBJ whole genome shotgun (WGS) entry which is preliminary data.</text>
</comment>
<accession>A0ABT7A6V2</accession>
<evidence type="ECO:0000313" key="2">
    <source>
        <dbReference type="EMBL" id="MDJ1137070.1"/>
    </source>
</evidence>
<dbReference type="InterPro" id="IPR010982">
    <property type="entry name" value="Lambda_DNA-bd_dom_sf"/>
</dbReference>
<organism evidence="2 3">
    <name type="scientific">Streptomyces iconiensis</name>
    <dbReference type="NCBI Taxonomy" id="1384038"/>
    <lineage>
        <taxon>Bacteria</taxon>
        <taxon>Bacillati</taxon>
        <taxon>Actinomycetota</taxon>
        <taxon>Actinomycetes</taxon>
        <taxon>Kitasatosporales</taxon>
        <taxon>Streptomycetaceae</taxon>
        <taxon>Streptomyces</taxon>
    </lineage>
</organism>
<dbReference type="Pfam" id="PF13560">
    <property type="entry name" value="HTH_31"/>
    <property type="match status" value="1"/>
</dbReference>
<dbReference type="InterPro" id="IPR001387">
    <property type="entry name" value="Cro/C1-type_HTH"/>
</dbReference>
<dbReference type="Proteomes" id="UP001214441">
    <property type="component" value="Unassembled WGS sequence"/>
</dbReference>
<protein>
    <submittedName>
        <fullName evidence="2">Helix-turn-helix transcriptional regulator</fullName>
    </submittedName>
</protein>
<reference evidence="2 3" key="1">
    <citation type="submission" date="2023-05" db="EMBL/GenBank/DDBJ databases">
        <title>Streptantibioticus silvisoli sp. nov., acidotolerant actinomycetes 1 from pine litter.</title>
        <authorList>
            <person name="Swiecimska M."/>
            <person name="Golinska P."/>
            <person name="Sangal V."/>
            <person name="Wachnowicz B."/>
            <person name="Goodfellow M."/>
        </authorList>
    </citation>
    <scope>NUCLEOTIDE SEQUENCE [LARGE SCALE GENOMIC DNA]</scope>
    <source>
        <strain evidence="2 3">DSM 42109</strain>
    </source>
</reference>
<dbReference type="PROSITE" id="PS50943">
    <property type="entry name" value="HTH_CROC1"/>
    <property type="match status" value="1"/>
</dbReference>
<dbReference type="SMART" id="SM00530">
    <property type="entry name" value="HTH_XRE"/>
    <property type="match status" value="1"/>
</dbReference>
<sequence>MPSQLALRRRVAGYSQEEFAVEMSVATTTVRRWERGETTPQGWQCPRLCALLGLTPSELAELLREAGEGGEPVKRRTFLADASAMTAAAALPAPPGSHAEVVDYFRDQLGGYHKADTVLGSARVLPAVQQGYVTLVQLAHGARGADRRDLWQLTAAYAARLTWLHQDAGAMDEADRWAARSIELAHRSADPQLTAHVLVNRAMIDTDLGDGPGTVELVGVALGGGGRALCPKVRVQALQQAAHGHALSGDRVAADGALRQAAPLVAQINDEYPWGVAGKAPTYLPAQRATCYSRLRLGDEAADAWADVLGAQHPARDRAVFTARYAQALADARQPEHAAEVLTDAATTAAQAGSARLKREILTAWEQLKPWHHSAPGRRARRVLATAGMI</sequence>
<proteinExistence type="predicted"/>
<evidence type="ECO:0000259" key="1">
    <source>
        <dbReference type="PROSITE" id="PS50943"/>
    </source>
</evidence>
<dbReference type="RefSeq" id="WP_274039387.1">
    <property type="nucleotide sequence ID" value="NZ_JANCPR020000050.1"/>
</dbReference>
<dbReference type="SUPFAM" id="SSF47413">
    <property type="entry name" value="lambda repressor-like DNA-binding domains"/>
    <property type="match status" value="1"/>
</dbReference>
<feature type="domain" description="HTH cro/C1-type" evidence="1">
    <location>
        <begin position="5"/>
        <end position="59"/>
    </location>
</feature>
<keyword evidence="3" id="KW-1185">Reference proteome</keyword>
<gene>
    <name evidence="2" type="ORF">NMN56_035040</name>
</gene>